<comment type="caution">
    <text evidence="6">The sequence shown here is derived from an EMBL/GenBank/DDBJ whole genome shotgun (WGS) entry which is preliminary data.</text>
</comment>
<dbReference type="CDD" id="cd01392">
    <property type="entry name" value="HTH_LacI"/>
    <property type="match status" value="1"/>
</dbReference>
<dbReference type="SMART" id="SM00354">
    <property type="entry name" value="HTH_LACI"/>
    <property type="match status" value="1"/>
</dbReference>
<evidence type="ECO:0000313" key="7">
    <source>
        <dbReference type="Proteomes" id="UP000271700"/>
    </source>
</evidence>
<keyword evidence="3" id="KW-0238">DNA-binding</keyword>
<dbReference type="GO" id="GO:0000976">
    <property type="term" value="F:transcription cis-regulatory region binding"/>
    <property type="evidence" value="ECO:0007669"/>
    <property type="project" value="TreeGrafter"/>
</dbReference>
<keyword evidence="7" id="KW-1185">Reference proteome</keyword>
<proteinExistence type="predicted"/>
<dbReference type="Pfam" id="PF00356">
    <property type="entry name" value="LacI"/>
    <property type="match status" value="1"/>
</dbReference>
<keyword evidence="1" id="KW-0678">Repressor</keyword>
<dbReference type="PANTHER" id="PTHR30146:SF95">
    <property type="entry name" value="RIBOSE OPERON REPRESSOR"/>
    <property type="match status" value="1"/>
</dbReference>
<name>A0A497Z9C5_9RHOB</name>
<sequence>MEQENWGIWNMARKNSVTSVDVAKRAGVSQSAVSRAFSRVPTQSGVSAEAKERIFAAAKELGYRPNALARSMITGNSKIIALLFSYLDNQFYAVALEKLCIELQKNGYHAMVFMMPETAVGVEETVSELLEYKVDGIITASVELSSSLCKHCQDQGISVVMFNRIKAEEGVSCVSTDNVLGGRLAARHLIETGHQKIALLSGWAESSTGRDRQLGFERELSDQGHSLFDRAAGHFDLTATRTAARNLLDRPASERPDGIFVANDYMAIEALGVIRSELKLKVPQDVSIVGFDDIPMAASPEYDLTTLRQPINKMIDQSVSLMLAEIAGNDTVMNESIVPELVERGSVANRN</sequence>
<evidence type="ECO:0000313" key="6">
    <source>
        <dbReference type="EMBL" id="RLK03473.1"/>
    </source>
</evidence>
<dbReference type="PANTHER" id="PTHR30146">
    <property type="entry name" value="LACI-RELATED TRANSCRIPTIONAL REPRESSOR"/>
    <property type="match status" value="1"/>
</dbReference>
<evidence type="ECO:0000259" key="5">
    <source>
        <dbReference type="PROSITE" id="PS50932"/>
    </source>
</evidence>
<dbReference type="InterPro" id="IPR028082">
    <property type="entry name" value="Peripla_BP_I"/>
</dbReference>
<protein>
    <submittedName>
        <fullName evidence="6">LacI family transcriptional regulator</fullName>
    </submittedName>
</protein>
<dbReference type="InterPro" id="IPR046335">
    <property type="entry name" value="LacI/GalR-like_sensor"/>
</dbReference>
<keyword evidence="4" id="KW-0804">Transcription</keyword>
<dbReference type="InterPro" id="IPR000843">
    <property type="entry name" value="HTH_LacI"/>
</dbReference>
<dbReference type="STRING" id="981384.GCA_000192475_00789"/>
<feature type="domain" description="HTH lacI-type" evidence="5">
    <location>
        <begin position="17"/>
        <end position="74"/>
    </location>
</feature>
<keyword evidence="2" id="KW-0805">Transcription regulation</keyword>
<reference evidence="6 7" key="1">
    <citation type="submission" date="2018-10" db="EMBL/GenBank/DDBJ databases">
        <title>Genomic Encyclopedia of Archaeal and Bacterial Type Strains, Phase II (KMG-II): from individual species to whole genera.</title>
        <authorList>
            <person name="Goeker M."/>
        </authorList>
    </citation>
    <scope>NUCLEOTIDE SEQUENCE [LARGE SCALE GENOMIC DNA]</scope>
    <source>
        <strain evidence="6 7">DSM 29317</strain>
    </source>
</reference>
<dbReference type="EMBL" id="RCCT01000004">
    <property type="protein sequence ID" value="RLK03473.1"/>
    <property type="molecule type" value="Genomic_DNA"/>
</dbReference>
<dbReference type="AlphaFoldDB" id="A0A497Z9C5"/>
<dbReference type="Proteomes" id="UP000271700">
    <property type="component" value="Unassembled WGS sequence"/>
</dbReference>
<dbReference type="SUPFAM" id="SSF47413">
    <property type="entry name" value="lambda repressor-like DNA-binding domains"/>
    <property type="match status" value="1"/>
</dbReference>
<dbReference type="SUPFAM" id="SSF53822">
    <property type="entry name" value="Periplasmic binding protein-like I"/>
    <property type="match status" value="1"/>
</dbReference>
<dbReference type="InterPro" id="IPR010982">
    <property type="entry name" value="Lambda_DNA-bd_dom_sf"/>
</dbReference>
<accession>A0A497Z9C5</accession>
<dbReference type="Gene3D" id="1.10.260.40">
    <property type="entry name" value="lambda repressor-like DNA-binding domains"/>
    <property type="match status" value="1"/>
</dbReference>
<evidence type="ECO:0000256" key="4">
    <source>
        <dbReference type="ARBA" id="ARBA00023163"/>
    </source>
</evidence>
<dbReference type="Gene3D" id="3.40.50.2300">
    <property type="match status" value="2"/>
</dbReference>
<dbReference type="GO" id="GO:0003700">
    <property type="term" value="F:DNA-binding transcription factor activity"/>
    <property type="evidence" value="ECO:0007669"/>
    <property type="project" value="TreeGrafter"/>
</dbReference>
<dbReference type="PROSITE" id="PS50932">
    <property type="entry name" value="HTH_LACI_2"/>
    <property type="match status" value="1"/>
</dbReference>
<organism evidence="6 7">
    <name type="scientific">Ruegeria conchae</name>
    <dbReference type="NCBI Taxonomy" id="981384"/>
    <lineage>
        <taxon>Bacteria</taxon>
        <taxon>Pseudomonadati</taxon>
        <taxon>Pseudomonadota</taxon>
        <taxon>Alphaproteobacteria</taxon>
        <taxon>Rhodobacterales</taxon>
        <taxon>Roseobacteraceae</taxon>
        <taxon>Ruegeria</taxon>
    </lineage>
</organism>
<gene>
    <name evidence="6" type="ORF">CLV75_2843</name>
</gene>
<evidence type="ECO:0000256" key="3">
    <source>
        <dbReference type="ARBA" id="ARBA00023125"/>
    </source>
</evidence>
<dbReference type="CDD" id="cd06278">
    <property type="entry name" value="PBP1_LacI-like"/>
    <property type="match status" value="1"/>
</dbReference>
<dbReference type="Pfam" id="PF13377">
    <property type="entry name" value="Peripla_BP_3"/>
    <property type="match status" value="1"/>
</dbReference>
<evidence type="ECO:0000256" key="2">
    <source>
        <dbReference type="ARBA" id="ARBA00023015"/>
    </source>
</evidence>
<evidence type="ECO:0000256" key="1">
    <source>
        <dbReference type="ARBA" id="ARBA00022491"/>
    </source>
</evidence>